<proteinExistence type="predicted"/>
<dbReference type="InterPro" id="IPR034085">
    <property type="entry name" value="TOG"/>
</dbReference>
<feature type="region of interest" description="Disordered" evidence="1">
    <location>
        <begin position="1392"/>
        <end position="1426"/>
    </location>
</feature>
<feature type="domain" description="TOG" evidence="2">
    <location>
        <begin position="852"/>
        <end position="1090"/>
    </location>
</feature>
<feature type="region of interest" description="Disordered" evidence="1">
    <location>
        <begin position="1438"/>
        <end position="1459"/>
    </location>
</feature>
<evidence type="ECO:0000259" key="2">
    <source>
        <dbReference type="SMART" id="SM01349"/>
    </source>
</evidence>
<feature type="compositionally biased region" description="Basic and acidic residues" evidence="1">
    <location>
        <begin position="1593"/>
        <end position="1605"/>
    </location>
</feature>
<accession>A0A834R1C9</accession>
<name>A0A834R1C9_SARSC</name>
<reference evidence="4" key="3">
    <citation type="submission" date="2022-06" db="UniProtKB">
        <authorList>
            <consortium name="EnsemblMetazoa"/>
        </authorList>
    </citation>
    <scope>IDENTIFICATION</scope>
</reference>
<organism evidence="3">
    <name type="scientific">Sarcoptes scabiei</name>
    <name type="common">Itch mite</name>
    <name type="synonym">Acarus scabiei</name>
    <dbReference type="NCBI Taxonomy" id="52283"/>
    <lineage>
        <taxon>Eukaryota</taxon>
        <taxon>Metazoa</taxon>
        <taxon>Ecdysozoa</taxon>
        <taxon>Arthropoda</taxon>
        <taxon>Chelicerata</taxon>
        <taxon>Arachnida</taxon>
        <taxon>Acari</taxon>
        <taxon>Acariformes</taxon>
        <taxon>Sarcoptiformes</taxon>
        <taxon>Astigmata</taxon>
        <taxon>Psoroptidia</taxon>
        <taxon>Sarcoptoidea</taxon>
        <taxon>Sarcoptidae</taxon>
        <taxon>Sarcoptinae</taxon>
        <taxon>Sarcoptes</taxon>
    </lineage>
</organism>
<feature type="compositionally biased region" description="Polar residues" evidence="1">
    <location>
        <begin position="1442"/>
        <end position="1453"/>
    </location>
</feature>
<dbReference type="EMBL" id="WVUK01000066">
    <property type="protein sequence ID" value="KAF7488133.1"/>
    <property type="molecule type" value="Genomic_DNA"/>
</dbReference>
<dbReference type="EnsemblMetazoa" id="SSS_1424s_mrna">
    <property type="protein sequence ID" value="KAF7488133.1"/>
    <property type="gene ID" value="SSS_1424"/>
</dbReference>
<feature type="compositionally biased region" description="Acidic residues" evidence="1">
    <location>
        <begin position="477"/>
        <end position="487"/>
    </location>
</feature>
<evidence type="ECO:0000313" key="3">
    <source>
        <dbReference type="EMBL" id="KAF7488133.1"/>
    </source>
</evidence>
<keyword evidence="5" id="KW-1185">Reference proteome</keyword>
<evidence type="ECO:0000256" key="1">
    <source>
        <dbReference type="SAM" id="MobiDB-lite"/>
    </source>
</evidence>
<evidence type="ECO:0000313" key="5">
    <source>
        <dbReference type="Proteomes" id="UP000070412"/>
    </source>
</evidence>
<dbReference type="PANTHER" id="PTHR21567:SF87">
    <property type="entry name" value="CRESCERIN-LIKE PROTEIN CHE-12"/>
    <property type="match status" value="1"/>
</dbReference>
<feature type="region of interest" description="Disordered" evidence="1">
    <location>
        <begin position="1531"/>
        <end position="1666"/>
    </location>
</feature>
<feature type="compositionally biased region" description="Polar residues" evidence="1">
    <location>
        <begin position="688"/>
        <end position="702"/>
    </location>
</feature>
<dbReference type="GO" id="GO:0008017">
    <property type="term" value="F:microtubule binding"/>
    <property type="evidence" value="ECO:0007669"/>
    <property type="project" value="TreeGrafter"/>
</dbReference>
<reference evidence="3" key="2">
    <citation type="submission" date="2020-01" db="EMBL/GenBank/DDBJ databases">
        <authorList>
            <person name="Korhonen P.K.K."/>
            <person name="Guangxu M.G."/>
            <person name="Wang T.W."/>
            <person name="Stroehlein A.J.S."/>
            <person name="Young N.D."/>
            <person name="Ang C.-S.A."/>
            <person name="Fernando D.W.F."/>
            <person name="Lu H.L."/>
            <person name="Taylor S.T."/>
            <person name="Ehtesham M.E.M."/>
            <person name="Najaraj S.H.N."/>
            <person name="Harsha G.H.G."/>
            <person name="Madugundu A.M."/>
            <person name="Renuse S.R."/>
            <person name="Holt D.H."/>
            <person name="Pandey A.P."/>
            <person name="Papenfuss A.P."/>
            <person name="Gasser R.B.G."/>
            <person name="Fischer K.F."/>
        </authorList>
    </citation>
    <scope>NUCLEOTIDE SEQUENCE</scope>
    <source>
        <strain evidence="3">SSS_KF_BRIS2020</strain>
    </source>
</reference>
<dbReference type="Proteomes" id="UP000070412">
    <property type="component" value="Unassembled WGS sequence"/>
</dbReference>
<feature type="compositionally biased region" description="Polar residues" evidence="1">
    <location>
        <begin position="1407"/>
        <end position="1426"/>
    </location>
</feature>
<evidence type="ECO:0000313" key="4">
    <source>
        <dbReference type="EnsemblMetazoa" id="KAF7488133.1"/>
    </source>
</evidence>
<protein>
    <recommendedName>
        <fullName evidence="2">TOG domain-containing protein</fullName>
    </recommendedName>
</protein>
<dbReference type="InterPro" id="IPR016024">
    <property type="entry name" value="ARM-type_fold"/>
</dbReference>
<dbReference type="InterPro" id="IPR011989">
    <property type="entry name" value="ARM-like"/>
</dbReference>
<feature type="region of interest" description="Disordered" evidence="1">
    <location>
        <begin position="477"/>
        <end position="507"/>
    </location>
</feature>
<dbReference type="PANTHER" id="PTHR21567">
    <property type="entry name" value="CLASP"/>
    <property type="match status" value="1"/>
</dbReference>
<reference evidence="5" key="1">
    <citation type="journal article" date="2020" name="PLoS Negl. Trop. Dis.">
        <title>High-quality nuclear genome for Sarcoptes scabiei-A critical resource for a neglected parasite.</title>
        <authorList>
            <person name="Korhonen P.K."/>
            <person name="Gasser R.B."/>
            <person name="Ma G."/>
            <person name="Wang T."/>
            <person name="Stroehlein A.J."/>
            <person name="Young N.D."/>
            <person name="Ang C.S."/>
            <person name="Fernando D.D."/>
            <person name="Lu H.C."/>
            <person name="Taylor S."/>
            <person name="Reynolds S.L."/>
            <person name="Mofiz E."/>
            <person name="Najaraj S.H."/>
            <person name="Gowda H."/>
            <person name="Madugundu A."/>
            <person name="Renuse S."/>
            <person name="Holt D."/>
            <person name="Pandey A."/>
            <person name="Papenfuss A.T."/>
            <person name="Fischer K."/>
        </authorList>
    </citation>
    <scope>NUCLEOTIDE SEQUENCE [LARGE SCALE GENOMIC DNA]</scope>
</reference>
<dbReference type="SUPFAM" id="SSF48371">
    <property type="entry name" value="ARM repeat"/>
    <property type="match status" value="3"/>
</dbReference>
<dbReference type="GO" id="GO:0005881">
    <property type="term" value="C:cytoplasmic microtubule"/>
    <property type="evidence" value="ECO:0007669"/>
    <property type="project" value="TreeGrafter"/>
</dbReference>
<dbReference type="GO" id="GO:0005929">
    <property type="term" value="C:cilium"/>
    <property type="evidence" value="ECO:0007669"/>
    <property type="project" value="TreeGrafter"/>
</dbReference>
<dbReference type="Gene3D" id="1.25.10.10">
    <property type="entry name" value="Leucine-rich Repeat Variant"/>
    <property type="match status" value="3"/>
</dbReference>
<feature type="compositionally biased region" description="Polar residues" evidence="1">
    <location>
        <begin position="710"/>
        <end position="732"/>
    </location>
</feature>
<dbReference type="InterPro" id="IPR024395">
    <property type="entry name" value="CLASP_N_dom"/>
</dbReference>
<feature type="region of interest" description="Disordered" evidence="1">
    <location>
        <begin position="679"/>
        <end position="747"/>
    </location>
</feature>
<feature type="domain" description="TOG" evidence="2">
    <location>
        <begin position="1696"/>
        <end position="1928"/>
    </location>
</feature>
<sequence>MECFELNSQLRLLKSSLSSNSINLNRSKNFHTTSFTDSGKRLETLKSLRKLLKKFAPRNQSTILTVFDVLKSILNELTAIYFEQKFDPIVQQNQNPKIRSDSLAVPNSNIKNSTLKPSLRRTFSSENLFIEAIRRNEIVECIQILIDLISTDFTNHLNIRRDGNISPRKRVENSERKTIELIDQEEINGSGLLANIITLLGHESSDVYRNCIRFLQLFIHHTSNLQKIMTIFIENGLCSKFISTRFGALNSLSHLFVHNEFKAENLRPLVESLSGLLITTQTDTPHLFYPTYMALERINSLIGSKRFAQYLSNCSDTSRAIFLNVQSKASIFRESNRSGMERENLLKIDQSLLSKSQEIVEKNSYGTESSIPSSIDNAKNCLGKLLNDSQIETNEFVNVVDQNFETAINYSASSQDSLQIPFEISSEEERRIGQPLQSRSSEDKNEIVILDDHHDDRLNTPRSDINHVKMIKEFEEEINDDDDDDGLDSNNNHNKEEENFSQQTPTQIGLKQNHSNRIDHNESGGQSLRKISNLITDSTNNILNNGEDSRTLPIILKRDKDLAHDTNRRHSENIEHISNGLKITKSSKKRHSVDCRWSVNNQNSDMHSIRVKLLPNQLNSPCMSNVSEEASIDEQEAFDSIQSKRNDFIEPPIISKNDPNSLVTDESGVMSINESTLLDSKHRKHSKTNGTRFVVKNSSQTLRSRRDDLVSNQTNSVKQKPSVDNRQVSFVNGGQDDRKDRNEKNPMIKTEALGTDVKTALSGKKSTEKSNRFDQINTEMDATNAPSNFDRSDLNSFALLDADSLANLDYIPPVKGHYWQCYYPYFYDNKYPHAASSSIVSNQLDYHLTRFGIFPRILIYQAISSIAEEQFAAIQAIVRIVRESPQNQLVLLLPYMDEFLSIFIAKLLWDDMSNFKVILWSLDIIELLSDRFGLQIHSNLSQLILLLSRRLGDTRIVIRDSVIKVFHQIILKFHPQECLNFLFEHISSHQHQPLAFTSVSKQREEMANRITASVTTFPRERLNLSKLCFDIAPLLVDNRAQIRLASLECVATLAQALGPHKLGSLMTAIHSLESSLMAIDFERLIGAIQARIARRSLPRVDPDGTVHHVLRVPKSSESWYYRRIYDADLEWITIGPTELNVSKLSLFSTNDPKHRSIASQNDHSSENSSTDLNLQYEKPSFVKSRSVNEDEHYARRRLLMDSPDSDEIPPPVRSKIAVNISNIPETISQRKNRKKFSIKSPINIDSMAQDYPNQIRNFADGQQQTEIEQRFYSLENSRSNKFKTNDDLYGTEQNVQGLDAWHQYFNRLKKQNSDASIIGNNRTYGSRPNSSLHLGLSPIPPYSSPIPFWPPGLISPACYYYYYVANGLSNSYHDLSQLQQKNMLSIMQRSGFLPNDSQDQQTQTDQHSPSRPKSTTLQDVTSKVHSKQTIQSFDGAEISENPDLSNVSDSNTRVLEEDERTSMFQRLEPETATLERSFSMPSIRTDPSIANEDHRTLLVSNTGMTDSKMISDEIVEELEFWEQQIQDEKKHQSIESSLEQEISSEKKDSNSSLDRNPIPIRDSTVIPQSIPAVNVQPSTPNLSINGLQSDSNQSEHVESTKKELEREEEQQESLAINLAKSENDSKIGKNTGTEQKSSNISHSSRIPSVSKSGQINLPPRRMSKSPQQLYIKTTPAIPMNANIQHILGNVARTEGPFKNPNEAVKAAMIALRDNAWTTKVEGMLAVVRLATFHPHHLIKDQHQIALALASETRNLRSTVARSSIFTIGELFAKLKSQIEPELEILTQALMHKISENSPFIRDDVDQALQSLVTYMPQTRAALSLINFGSNHRNGHVRRSCSQFLSKLVDKMGAMKCLLGPRDIGEQLMPAAARFLQDPSPHTRYFARRIFSVLMQHPLFDKFLRKHVSPGTYRNICGMLETIKRRGVGDAPPDLYSPSVQPKHSDPRRLIVVGDVFEA</sequence>
<dbReference type="SMART" id="SM01349">
    <property type="entry name" value="TOG"/>
    <property type="match status" value="2"/>
</dbReference>
<feature type="compositionally biased region" description="Basic and acidic residues" evidence="1">
    <location>
        <begin position="735"/>
        <end position="746"/>
    </location>
</feature>
<dbReference type="OrthoDB" id="63891at2759"/>
<feature type="region of interest" description="Disordered" evidence="1">
    <location>
        <begin position="1153"/>
        <end position="1173"/>
    </location>
</feature>
<feature type="compositionally biased region" description="Polar residues" evidence="1">
    <location>
        <begin position="1157"/>
        <end position="1173"/>
    </location>
</feature>
<feature type="compositionally biased region" description="Polar residues" evidence="1">
    <location>
        <begin position="1575"/>
        <end position="1592"/>
    </location>
</feature>
<dbReference type="Pfam" id="PF12348">
    <property type="entry name" value="CLASP_N"/>
    <property type="match status" value="1"/>
</dbReference>
<gene>
    <name evidence="3" type="ORF">SSS_1424</name>
</gene>
<feature type="compositionally biased region" description="Low complexity" evidence="1">
    <location>
        <begin position="1637"/>
        <end position="1652"/>
    </location>
</feature>
<dbReference type="GO" id="GO:0000226">
    <property type="term" value="P:microtubule cytoskeleton organization"/>
    <property type="evidence" value="ECO:0007669"/>
    <property type="project" value="UniProtKB-ARBA"/>
</dbReference>